<dbReference type="PANTHER" id="PTHR23407:SF1">
    <property type="entry name" value="5-FORMYLTETRAHYDROFOLATE CYCLO-LIGASE"/>
    <property type="match status" value="1"/>
</dbReference>
<dbReference type="Gene3D" id="3.40.50.10420">
    <property type="entry name" value="NagB/RpiA/CoA transferase-like"/>
    <property type="match status" value="1"/>
</dbReference>
<evidence type="ECO:0000313" key="5">
    <source>
        <dbReference type="EMBL" id="MFC6293946.1"/>
    </source>
</evidence>
<protein>
    <recommendedName>
        <fullName evidence="4">5-formyltetrahydrofolate cyclo-ligase</fullName>
        <ecNumber evidence="4">6.3.3.2</ecNumber>
    </recommendedName>
</protein>
<dbReference type="InterPro" id="IPR037171">
    <property type="entry name" value="NagB/RpiA_transferase-like"/>
</dbReference>
<dbReference type="PANTHER" id="PTHR23407">
    <property type="entry name" value="ATPASE INHIBITOR/5-FORMYLTETRAHYDROFOLATE CYCLO-LIGASE"/>
    <property type="match status" value="1"/>
</dbReference>
<dbReference type="PIRSF" id="PIRSF006806">
    <property type="entry name" value="FTHF_cligase"/>
    <property type="match status" value="1"/>
</dbReference>
<evidence type="ECO:0000256" key="1">
    <source>
        <dbReference type="ARBA" id="ARBA00010638"/>
    </source>
</evidence>
<comment type="caution">
    <text evidence="5">The sequence shown here is derived from an EMBL/GenBank/DDBJ whole genome shotgun (WGS) entry which is preliminary data.</text>
</comment>
<keyword evidence="5" id="KW-0436">Ligase</keyword>
<name>A0ABW1UCY5_9LACO</name>
<gene>
    <name evidence="5" type="ORF">ACFQH1_01675</name>
</gene>
<evidence type="ECO:0000256" key="2">
    <source>
        <dbReference type="ARBA" id="ARBA00022741"/>
    </source>
</evidence>
<evidence type="ECO:0000256" key="3">
    <source>
        <dbReference type="ARBA" id="ARBA00022840"/>
    </source>
</evidence>
<keyword evidence="6" id="KW-1185">Reference proteome</keyword>
<proteinExistence type="inferred from homology"/>
<dbReference type="EC" id="6.3.3.2" evidence="4"/>
<dbReference type="SUPFAM" id="SSF100950">
    <property type="entry name" value="NagB/RpiA/CoA transferase-like"/>
    <property type="match status" value="1"/>
</dbReference>
<dbReference type="Proteomes" id="UP001596227">
    <property type="component" value="Unassembled WGS sequence"/>
</dbReference>
<reference evidence="6" key="1">
    <citation type="journal article" date="2019" name="Int. J. Syst. Evol. Microbiol.">
        <title>The Global Catalogue of Microorganisms (GCM) 10K type strain sequencing project: providing services to taxonomists for standard genome sequencing and annotation.</title>
        <authorList>
            <consortium name="The Broad Institute Genomics Platform"/>
            <consortium name="The Broad Institute Genome Sequencing Center for Infectious Disease"/>
            <person name="Wu L."/>
            <person name="Ma J."/>
        </authorList>
    </citation>
    <scope>NUCLEOTIDE SEQUENCE [LARGE SCALE GENOMIC DNA]</scope>
    <source>
        <strain evidence="6">CCM 8934</strain>
    </source>
</reference>
<dbReference type="InterPro" id="IPR024185">
    <property type="entry name" value="FTHF_cligase-like_sf"/>
</dbReference>
<keyword evidence="3 4" id="KW-0067">ATP-binding</keyword>
<dbReference type="GO" id="GO:0030272">
    <property type="term" value="F:5-formyltetrahydrofolate cyclo-ligase activity"/>
    <property type="evidence" value="ECO:0007669"/>
    <property type="project" value="UniProtKB-EC"/>
</dbReference>
<dbReference type="Pfam" id="PF01812">
    <property type="entry name" value="5-FTHF_cyc-lig"/>
    <property type="match status" value="1"/>
</dbReference>
<dbReference type="RefSeq" id="WP_137607458.1">
    <property type="nucleotide sequence ID" value="NZ_BJDH01000005.1"/>
</dbReference>
<sequence>MEKKAFRQQQITRLTELSDDARAQQNLNLQQQLFASPAWQQAQVIATTISSGIEVATQPIIRQAWMDHKQVVIPQTLPKRQMAFKPYTSETVLTRTKFGIFEPTTGETVAKDEIDLILVPGLGYSQAELARIGFGGGYYDRYLADYSGIKLTLAFREMVFTQAEWPVDAYDILLDQLLVAKDGVDYEH</sequence>
<comment type="cofactor">
    <cofactor evidence="4">
        <name>Mg(2+)</name>
        <dbReference type="ChEBI" id="CHEBI:18420"/>
    </cofactor>
</comment>
<keyword evidence="4" id="KW-0479">Metal-binding</keyword>
<evidence type="ECO:0000256" key="4">
    <source>
        <dbReference type="RuleBase" id="RU361279"/>
    </source>
</evidence>
<dbReference type="EMBL" id="JBHSSB010000004">
    <property type="protein sequence ID" value="MFC6293946.1"/>
    <property type="molecule type" value="Genomic_DNA"/>
</dbReference>
<keyword evidence="4" id="KW-0460">Magnesium</keyword>
<keyword evidence="2 4" id="KW-0547">Nucleotide-binding</keyword>
<comment type="similarity">
    <text evidence="1 4">Belongs to the 5-formyltetrahydrofolate cyclo-ligase family.</text>
</comment>
<organism evidence="5 6">
    <name type="scientific">Lactiplantibacillus daoliensis</name>
    <dbReference type="NCBI Taxonomy" id="2559916"/>
    <lineage>
        <taxon>Bacteria</taxon>
        <taxon>Bacillati</taxon>
        <taxon>Bacillota</taxon>
        <taxon>Bacilli</taxon>
        <taxon>Lactobacillales</taxon>
        <taxon>Lactobacillaceae</taxon>
        <taxon>Lactiplantibacillus</taxon>
    </lineage>
</organism>
<evidence type="ECO:0000313" key="6">
    <source>
        <dbReference type="Proteomes" id="UP001596227"/>
    </source>
</evidence>
<dbReference type="InterPro" id="IPR002698">
    <property type="entry name" value="FTHF_cligase"/>
</dbReference>
<comment type="catalytic activity">
    <reaction evidence="4">
        <text>(6S)-5-formyl-5,6,7,8-tetrahydrofolate + ATP = (6R)-5,10-methenyltetrahydrofolate + ADP + phosphate</text>
        <dbReference type="Rhea" id="RHEA:10488"/>
        <dbReference type="ChEBI" id="CHEBI:30616"/>
        <dbReference type="ChEBI" id="CHEBI:43474"/>
        <dbReference type="ChEBI" id="CHEBI:57455"/>
        <dbReference type="ChEBI" id="CHEBI:57457"/>
        <dbReference type="ChEBI" id="CHEBI:456216"/>
        <dbReference type="EC" id="6.3.3.2"/>
    </reaction>
</comment>
<accession>A0ABW1UCY5</accession>
<dbReference type="NCBIfam" id="TIGR02727">
    <property type="entry name" value="MTHFS_bact"/>
    <property type="match status" value="1"/>
</dbReference>